<evidence type="ECO:0000313" key="2">
    <source>
        <dbReference type="Proteomes" id="UP000054624"/>
    </source>
</evidence>
<organism evidence="1 2">
    <name type="scientific">Caballeronia temeraria</name>
    <dbReference type="NCBI Taxonomy" id="1777137"/>
    <lineage>
        <taxon>Bacteria</taxon>
        <taxon>Pseudomonadati</taxon>
        <taxon>Pseudomonadota</taxon>
        <taxon>Betaproteobacteria</taxon>
        <taxon>Burkholderiales</taxon>
        <taxon>Burkholderiaceae</taxon>
        <taxon>Caballeronia</taxon>
    </lineage>
</organism>
<name>A0A158CLL3_9BURK</name>
<dbReference type="EMBL" id="FCOI02000025">
    <property type="protein sequence ID" value="SAK83192.1"/>
    <property type="molecule type" value="Genomic_DNA"/>
</dbReference>
<dbReference type="Proteomes" id="UP000054624">
    <property type="component" value="Unassembled WGS sequence"/>
</dbReference>
<sequence>MKICFAMLPRDVADPVAIDRPSNVCAEVEQ</sequence>
<reference evidence="2" key="1">
    <citation type="submission" date="2016-01" db="EMBL/GenBank/DDBJ databases">
        <authorList>
            <person name="Peeters Charlotte."/>
        </authorList>
    </citation>
    <scope>NUCLEOTIDE SEQUENCE [LARGE SCALE GENOMIC DNA]</scope>
</reference>
<protein>
    <submittedName>
        <fullName evidence="1">Uncharacterized protein</fullName>
    </submittedName>
</protein>
<dbReference type="AlphaFoldDB" id="A0A158CLL3"/>
<evidence type="ECO:0000313" key="1">
    <source>
        <dbReference type="EMBL" id="SAK83192.1"/>
    </source>
</evidence>
<accession>A0A158CLL3</accession>
<gene>
    <name evidence="1" type="ORF">AWB76_05715</name>
</gene>
<proteinExistence type="predicted"/>
<dbReference type="STRING" id="1777137.AWB76_05715"/>
<keyword evidence="2" id="KW-1185">Reference proteome</keyword>